<evidence type="ECO:0000256" key="2">
    <source>
        <dbReference type="ARBA" id="ARBA00022801"/>
    </source>
</evidence>
<sequence>MDQSAGLRMFGSDTIKLDRMDGINFTRSKEKMKFLLTALKDLFSFGLQTFQSSAKSTITIHFSRSKLPSNPSHSTVTYPTIGAAPHHHRLTSYENPSTTATYHHRSYATRPPKQRPEQTPQWYECSRMPDDQIQQLVAETLAVVGLKTGVLNAEEQRKCDQDETLCRGYILSTLIDRLKKLMHTSEDFTLDQIQKHLRIEEETRIHEKNMNGASILRLIMLIQEPHMASVTTTTNDWWYDFVATTHVCNNRGLFKTYKETEDGHEAMMHDNHTSQETTMKDMLTQGIISYNGEHKDKCEICVQAKMKRKPFPKVDRQSEILELVHSDICELNGHLTRGGNSANLPKNLWGKALLTACHGYLAYYKVPLPNTSKLGPRGLKSVFVRYEKDSKSYRCLDLDSNIIVESRDVNFFENKFCHDSTSTNEIVTPIPQDISSPDLNSFNKRNMAESSNAPRRRERARKERNLDPDFIDSQAIIFLVEGDNKNNIVNKIPVLLNVEDAPKTYKKAITSRNYAFWKEAIDDKMDSLFTKDHGVILCLYVDDILIVGTNMEGINETKKFLSSCFQMKDMYEVDTILGIKVKRHSGDYALNQCHYIDKIIDKFQHLNIEEANTPYESSCKLFENNGRAVAQIKYASAKAAGKEAEWLRNTLLDKELQPQPMLAISLHCDSQSCAEEALRMLQETQFGDKPSDFHGVVVVQSKASIMVDIMGMDNDMKPVDMHQLFKILLCTVEATQHDMDKKHDNGLPPGSLGLPVIRRSLGLLKALKANRVDDWFQERIAKHDETKFDGGVIRAPPLSTPPLPSTTVEHHRYCIHTSFTNWQKGSRLASGSYCTVHEGFTE</sequence>
<reference evidence="6" key="1">
    <citation type="journal article" date="2022" name="Int. J. Mol. Sci.">
        <title>Draft Genome of Tanacetum Coccineum: Genomic Comparison of Closely Related Tanacetum-Family Plants.</title>
        <authorList>
            <person name="Yamashiro T."/>
            <person name="Shiraishi A."/>
            <person name="Nakayama K."/>
            <person name="Satake H."/>
        </authorList>
    </citation>
    <scope>NUCLEOTIDE SEQUENCE</scope>
</reference>
<comment type="caution">
    <text evidence="6">The sequence shown here is derived from an EMBL/GenBank/DDBJ whole genome shotgun (WGS) entry which is preliminary data.</text>
</comment>
<evidence type="ECO:0000256" key="1">
    <source>
        <dbReference type="ARBA" id="ARBA00022723"/>
    </source>
</evidence>
<dbReference type="Proteomes" id="UP001151760">
    <property type="component" value="Unassembled WGS sequence"/>
</dbReference>
<feature type="domain" description="Retroviral polymerase SH3-like" evidence="5">
    <location>
        <begin position="361"/>
        <end position="421"/>
    </location>
</feature>
<dbReference type="Pfam" id="PF07727">
    <property type="entry name" value="RVT_2"/>
    <property type="match status" value="1"/>
</dbReference>
<dbReference type="PANTHER" id="PTHR42648:SF20">
    <property type="entry name" value="RNA-DIRECTED DNA POLYMERASE"/>
    <property type="match status" value="1"/>
</dbReference>
<keyword evidence="1" id="KW-0479">Metal-binding</keyword>
<dbReference type="InterPro" id="IPR013103">
    <property type="entry name" value="RVT_2"/>
</dbReference>
<evidence type="ECO:0000259" key="4">
    <source>
        <dbReference type="Pfam" id="PF07727"/>
    </source>
</evidence>
<feature type="domain" description="Reverse transcriptase Ty1/copia-type" evidence="4">
    <location>
        <begin position="494"/>
        <end position="615"/>
    </location>
</feature>
<dbReference type="InterPro" id="IPR057670">
    <property type="entry name" value="SH3_retrovirus"/>
</dbReference>
<feature type="compositionally biased region" description="Polar residues" evidence="3">
    <location>
        <begin position="433"/>
        <end position="444"/>
    </location>
</feature>
<name>A0ABQ5E7R8_9ASTR</name>
<dbReference type="PANTHER" id="PTHR42648">
    <property type="entry name" value="TRANSPOSASE, PUTATIVE-RELATED"/>
    <property type="match status" value="1"/>
</dbReference>
<evidence type="ECO:0000259" key="5">
    <source>
        <dbReference type="Pfam" id="PF25597"/>
    </source>
</evidence>
<feature type="region of interest" description="Disordered" evidence="3">
    <location>
        <begin position="99"/>
        <end position="119"/>
    </location>
</feature>
<feature type="region of interest" description="Disordered" evidence="3">
    <location>
        <begin position="430"/>
        <end position="464"/>
    </location>
</feature>
<dbReference type="Pfam" id="PF25597">
    <property type="entry name" value="SH3_retrovirus"/>
    <property type="match status" value="1"/>
</dbReference>
<keyword evidence="2" id="KW-0378">Hydrolase</keyword>
<keyword evidence="7" id="KW-1185">Reference proteome</keyword>
<evidence type="ECO:0000313" key="6">
    <source>
        <dbReference type="EMBL" id="GJT46915.1"/>
    </source>
</evidence>
<organism evidence="6 7">
    <name type="scientific">Tanacetum coccineum</name>
    <dbReference type="NCBI Taxonomy" id="301880"/>
    <lineage>
        <taxon>Eukaryota</taxon>
        <taxon>Viridiplantae</taxon>
        <taxon>Streptophyta</taxon>
        <taxon>Embryophyta</taxon>
        <taxon>Tracheophyta</taxon>
        <taxon>Spermatophyta</taxon>
        <taxon>Magnoliopsida</taxon>
        <taxon>eudicotyledons</taxon>
        <taxon>Gunneridae</taxon>
        <taxon>Pentapetalae</taxon>
        <taxon>asterids</taxon>
        <taxon>campanulids</taxon>
        <taxon>Asterales</taxon>
        <taxon>Asteraceae</taxon>
        <taxon>Asteroideae</taxon>
        <taxon>Anthemideae</taxon>
        <taxon>Anthemidinae</taxon>
        <taxon>Tanacetum</taxon>
    </lineage>
</organism>
<evidence type="ECO:0000256" key="3">
    <source>
        <dbReference type="SAM" id="MobiDB-lite"/>
    </source>
</evidence>
<gene>
    <name evidence="6" type="ORF">Tco_0955630</name>
</gene>
<dbReference type="InterPro" id="IPR039537">
    <property type="entry name" value="Retrotran_Ty1/copia-like"/>
</dbReference>
<evidence type="ECO:0000313" key="7">
    <source>
        <dbReference type="Proteomes" id="UP001151760"/>
    </source>
</evidence>
<proteinExistence type="predicted"/>
<protein>
    <submittedName>
        <fullName evidence="6">Zinc finger, CCHC-type containing protein</fullName>
    </submittedName>
</protein>
<accession>A0ABQ5E7R8</accession>
<dbReference type="EMBL" id="BQNB010016024">
    <property type="protein sequence ID" value="GJT46915.1"/>
    <property type="molecule type" value="Genomic_DNA"/>
</dbReference>
<reference evidence="6" key="2">
    <citation type="submission" date="2022-01" db="EMBL/GenBank/DDBJ databases">
        <authorList>
            <person name="Yamashiro T."/>
            <person name="Shiraishi A."/>
            <person name="Satake H."/>
            <person name="Nakayama K."/>
        </authorList>
    </citation>
    <scope>NUCLEOTIDE SEQUENCE</scope>
</reference>